<gene>
    <name evidence="1" type="ORF">DERYTH_LOCUS21406</name>
</gene>
<dbReference type="AlphaFoldDB" id="A0A9N9JRQ1"/>
<comment type="caution">
    <text evidence="1">The sequence shown here is derived from an EMBL/GenBank/DDBJ whole genome shotgun (WGS) entry which is preliminary data.</text>
</comment>
<evidence type="ECO:0000313" key="1">
    <source>
        <dbReference type="EMBL" id="CAG8790885.1"/>
    </source>
</evidence>
<proteinExistence type="predicted"/>
<feature type="non-terminal residue" evidence="1">
    <location>
        <position position="1"/>
    </location>
</feature>
<name>A0A9N9JRQ1_9GLOM</name>
<dbReference type="Proteomes" id="UP000789405">
    <property type="component" value="Unassembled WGS sequence"/>
</dbReference>
<sequence>SQGFFYDIEQIFTIFASIRATILRLERADCTIADCFIQLVYLIATISYMPKEKDIIAFQNQCIEIVNNHWNELEAKLYILAYMLHHEY</sequence>
<accession>A0A9N9JRQ1</accession>
<evidence type="ECO:0000313" key="2">
    <source>
        <dbReference type="Proteomes" id="UP000789405"/>
    </source>
</evidence>
<dbReference type="OrthoDB" id="2413116at2759"/>
<protein>
    <submittedName>
        <fullName evidence="1">15162_t:CDS:1</fullName>
    </submittedName>
</protein>
<dbReference type="EMBL" id="CAJVPY010027222">
    <property type="protein sequence ID" value="CAG8790885.1"/>
    <property type="molecule type" value="Genomic_DNA"/>
</dbReference>
<keyword evidence="2" id="KW-1185">Reference proteome</keyword>
<reference evidence="1" key="1">
    <citation type="submission" date="2021-06" db="EMBL/GenBank/DDBJ databases">
        <authorList>
            <person name="Kallberg Y."/>
            <person name="Tangrot J."/>
            <person name="Rosling A."/>
        </authorList>
    </citation>
    <scope>NUCLEOTIDE SEQUENCE</scope>
    <source>
        <strain evidence="1">MA453B</strain>
    </source>
</reference>
<organism evidence="1 2">
    <name type="scientific">Dentiscutata erythropus</name>
    <dbReference type="NCBI Taxonomy" id="1348616"/>
    <lineage>
        <taxon>Eukaryota</taxon>
        <taxon>Fungi</taxon>
        <taxon>Fungi incertae sedis</taxon>
        <taxon>Mucoromycota</taxon>
        <taxon>Glomeromycotina</taxon>
        <taxon>Glomeromycetes</taxon>
        <taxon>Diversisporales</taxon>
        <taxon>Gigasporaceae</taxon>
        <taxon>Dentiscutata</taxon>
    </lineage>
</organism>